<organism evidence="9 10">
    <name type="scientific">Neptunomonas concharum</name>
    <dbReference type="NCBI Taxonomy" id="1031538"/>
    <lineage>
        <taxon>Bacteria</taxon>
        <taxon>Pseudomonadati</taxon>
        <taxon>Pseudomonadota</taxon>
        <taxon>Gammaproteobacteria</taxon>
        <taxon>Oceanospirillales</taxon>
        <taxon>Oceanospirillaceae</taxon>
        <taxon>Neptunomonas</taxon>
    </lineage>
</organism>
<feature type="binding site" evidence="7">
    <location>
        <begin position="318"/>
        <end position="319"/>
    </location>
    <ligand>
        <name>FMN</name>
        <dbReference type="ChEBI" id="CHEBI:58210"/>
    </ligand>
</feature>
<dbReference type="InterPro" id="IPR037396">
    <property type="entry name" value="FMN_HAD"/>
</dbReference>
<dbReference type="PANTHER" id="PTHR10578">
    <property type="entry name" value="S -2-HYDROXY-ACID OXIDASE-RELATED"/>
    <property type="match status" value="1"/>
</dbReference>
<dbReference type="Gene3D" id="3.20.20.70">
    <property type="entry name" value="Aldolase class I"/>
    <property type="match status" value="1"/>
</dbReference>
<keyword evidence="10" id="KW-1185">Reference proteome</keyword>
<feature type="binding site" evidence="7">
    <location>
        <position position="166"/>
    </location>
    <ligand>
        <name>FMN</name>
        <dbReference type="ChEBI" id="CHEBI:58210"/>
    </ligand>
</feature>
<keyword evidence="2 7" id="KW-0285">Flavoprotein</keyword>
<dbReference type="FunFam" id="3.20.20.70:FF:000029">
    <property type="entry name" value="L-lactate dehydrogenase"/>
    <property type="match status" value="1"/>
</dbReference>
<dbReference type="CDD" id="cd02809">
    <property type="entry name" value="alpha_hydroxyacid_oxid_FMN"/>
    <property type="match status" value="1"/>
</dbReference>
<evidence type="ECO:0000256" key="6">
    <source>
        <dbReference type="PIRSR" id="PIRSR000138-1"/>
    </source>
</evidence>
<feature type="binding site" evidence="7">
    <location>
        <position position="117"/>
    </location>
    <ligand>
        <name>FMN</name>
        <dbReference type="ChEBI" id="CHEBI:58210"/>
    </ligand>
</feature>
<proteinExistence type="inferred from homology"/>
<feature type="domain" description="FMN hydroxy acid dehydrogenase" evidence="8">
    <location>
        <begin position="9"/>
        <end position="369"/>
    </location>
</feature>
<feature type="binding site" evidence="7">
    <location>
        <position position="138"/>
    </location>
    <ligand>
        <name>FMN</name>
        <dbReference type="ChEBI" id="CHEBI:58210"/>
    </ligand>
</feature>
<evidence type="ECO:0000256" key="7">
    <source>
        <dbReference type="PIRSR" id="PIRSR000138-2"/>
    </source>
</evidence>
<gene>
    <name evidence="9" type="ORF">F0U83_13850</name>
</gene>
<reference evidence="9 10" key="1">
    <citation type="journal article" date="2019" name="Biochem. Eng. J.">
        <title>Metabolic engineering of the marine bacteria Neptunomonas concharum for the production of acetoin and meso-2,3-butanediol from acetate.</title>
        <authorList>
            <person name="Li W."/>
            <person name="Pu N."/>
            <person name="Liu C.-X."/>
            <person name="Yuan Q.-P."/>
            <person name="Li Z.-J."/>
        </authorList>
    </citation>
    <scope>NUCLEOTIDE SEQUENCE [LARGE SCALE GENOMIC DNA]</scope>
    <source>
        <strain evidence="9 10">JCM17730</strain>
    </source>
</reference>
<evidence type="ECO:0000259" key="8">
    <source>
        <dbReference type="PROSITE" id="PS51349"/>
    </source>
</evidence>
<keyword evidence="4" id="KW-0560">Oxidoreductase</keyword>
<dbReference type="PIRSF" id="PIRSF000138">
    <property type="entry name" value="Al-hdrx_acd_dh"/>
    <property type="match status" value="1"/>
</dbReference>
<dbReference type="InterPro" id="IPR013785">
    <property type="entry name" value="Aldolase_TIM"/>
</dbReference>
<feature type="binding site" evidence="7">
    <location>
        <position position="35"/>
    </location>
    <ligand>
        <name>glyoxylate</name>
        <dbReference type="ChEBI" id="CHEBI:36655"/>
    </ligand>
</feature>
<dbReference type="Pfam" id="PF01070">
    <property type="entry name" value="FMN_dh"/>
    <property type="match status" value="1"/>
</dbReference>
<feature type="binding site" evidence="7">
    <location>
        <position position="175"/>
    </location>
    <ligand>
        <name>glyoxylate</name>
        <dbReference type="ChEBI" id="CHEBI:36655"/>
    </ligand>
</feature>
<protein>
    <submittedName>
        <fullName evidence="9">Alpha-hydroxy-acid oxidizing protein</fullName>
    </submittedName>
</protein>
<dbReference type="AlphaFoldDB" id="A0A5P1RDN9"/>
<evidence type="ECO:0000313" key="10">
    <source>
        <dbReference type="Proteomes" id="UP000324760"/>
    </source>
</evidence>
<comment type="cofactor">
    <cofactor evidence="1">
        <name>FMN</name>
        <dbReference type="ChEBI" id="CHEBI:58210"/>
    </cofactor>
</comment>
<dbReference type="SUPFAM" id="SSF51395">
    <property type="entry name" value="FMN-linked oxidoreductases"/>
    <property type="match status" value="1"/>
</dbReference>
<dbReference type="GO" id="GO:0010181">
    <property type="term" value="F:FMN binding"/>
    <property type="evidence" value="ECO:0007669"/>
    <property type="project" value="InterPro"/>
</dbReference>
<evidence type="ECO:0000256" key="5">
    <source>
        <dbReference type="ARBA" id="ARBA00024042"/>
    </source>
</evidence>
<dbReference type="InterPro" id="IPR012133">
    <property type="entry name" value="Alpha-hydoxy_acid_DH_FMN"/>
</dbReference>
<feature type="binding site" evidence="7">
    <location>
        <position position="240"/>
    </location>
    <ligand>
        <name>FMN</name>
        <dbReference type="ChEBI" id="CHEBI:58210"/>
    </ligand>
</feature>
<evidence type="ECO:0000256" key="1">
    <source>
        <dbReference type="ARBA" id="ARBA00001917"/>
    </source>
</evidence>
<feature type="active site" description="Proton acceptor" evidence="6">
    <location>
        <position position="264"/>
    </location>
</feature>
<feature type="binding site" evidence="7">
    <location>
        <position position="264"/>
    </location>
    <ligand>
        <name>glyoxylate</name>
        <dbReference type="ChEBI" id="CHEBI:36655"/>
    </ligand>
</feature>
<feature type="binding site" evidence="7">
    <location>
        <position position="267"/>
    </location>
    <ligand>
        <name>glyoxylate</name>
        <dbReference type="ChEBI" id="CHEBI:36655"/>
    </ligand>
</feature>
<comment type="similarity">
    <text evidence="5">Belongs to the FMN-dependent alpha-hydroxy acid dehydrogenase family.</text>
</comment>
<name>A0A5P1RDN9_9GAMM</name>
<evidence type="ECO:0000256" key="4">
    <source>
        <dbReference type="ARBA" id="ARBA00023002"/>
    </source>
</evidence>
<dbReference type="InterPro" id="IPR000262">
    <property type="entry name" value="FMN-dep_DH"/>
</dbReference>
<feature type="binding site" evidence="7">
    <location>
        <position position="140"/>
    </location>
    <ligand>
        <name>glyoxylate</name>
        <dbReference type="ChEBI" id="CHEBI:36655"/>
    </ligand>
</feature>
<sequence>MHYPSTLTQIPRDLVSLSDYERYAKRHLSGAIYDYISGGGADEVTLKRNRKILDQYFIQPRVLQDVTKGTTATRLLGESFRHPILLAPVAFQKIAHPDGELATAAAASLLEAGMVVSTLASESIENIAQTLKSPKWFQLYFQQSKAFTLELIKRAEAAGYTALIVTVDAPLHGIRNRAQRAGFQLPKGIEAVNLRDRPPLPEAILDPNESIVFQGMMTEAPTWNEIEWLIKNTQLPIILKGVLHPADALRAKDMGVSGIVVSNHGGRVLDCVPTAIEMLPVIRSHAGDDFLLLMDGAIERGTDVFKAIALGADAVMVGRPQIYALAVAGSLGVAHMLRIIREELEVTMALAGTSNVSDIRQAILWQGGFQRL</sequence>
<evidence type="ECO:0000256" key="2">
    <source>
        <dbReference type="ARBA" id="ARBA00022630"/>
    </source>
</evidence>
<keyword evidence="3 7" id="KW-0288">FMN</keyword>
<dbReference type="EMBL" id="CP043869">
    <property type="protein sequence ID" value="QEQ97717.1"/>
    <property type="molecule type" value="Genomic_DNA"/>
</dbReference>
<dbReference type="Proteomes" id="UP000324760">
    <property type="component" value="Chromosome"/>
</dbReference>
<feature type="binding site" evidence="7">
    <location>
        <begin position="88"/>
        <end position="90"/>
    </location>
    <ligand>
        <name>FMN</name>
        <dbReference type="ChEBI" id="CHEBI:58210"/>
    </ligand>
</feature>
<evidence type="ECO:0000256" key="3">
    <source>
        <dbReference type="ARBA" id="ARBA00022643"/>
    </source>
</evidence>
<dbReference type="PROSITE" id="PS51349">
    <property type="entry name" value="FMN_HYDROXY_ACID_DH_2"/>
    <property type="match status" value="1"/>
</dbReference>
<feature type="binding site" evidence="7">
    <location>
        <position position="262"/>
    </location>
    <ligand>
        <name>FMN</name>
        <dbReference type="ChEBI" id="CHEBI:58210"/>
    </ligand>
</feature>
<dbReference type="PANTHER" id="PTHR10578:SF107">
    <property type="entry name" value="2-HYDROXYACID OXIDASE 1"/>
    <property type="match status" value="1"/>
</dbReference>
<dbReference type="RefSeq" id="WP_138987832.1">
    <property type="nucleotide sequence ID" value="NZ_CP043869.1"/>
</dbReference>
<dbReference type="KEGG" id="ncu:F0U83_13850"/>
<accession>A0A5P1RDN9</accession>
<evidence type="ECO:0000313" key="9">
    <source>
        <dbReference type="EMBL" id="QEQ97717.1"/>
    </source>
</evidence>
<dbReference type="GO" id="GO:0016614">
    <property type="term" value="F:oxidoreductase activity, acting on CH-OH group of donors"/>
    <property type="evidence" value="ECO:0007669"/>
    <property type="project" value="UniProtKB-ARBA"/>
</dbReference>
<dbReference type="OrthoDB" id="9770452at2"/>